<evidence type="ECO:0000256" key="2">
    <source>
        <dbReference type="SAM" id="Phobius"/>
    </source>
</evidence>
<evidence type="ECO:0000256" key="1">
    <source>
        <dbReference type="SAM" id="MobiDB-lite"/>
    </source>
</evidence>
<proteinExistence type="predicted"/>
<keyword evidence="2" id="KW-0472">Membrane</keyword>
<keyword evidence="4" id="KW-1185">Reference proteome</keyword>
<accession>A0ABY9CIL5</accession>
<reference evidence="3 4" key="1">
    <citation type="journal article" date="2023" name="Hortic Res">
        <title>The complete reference genome for grapevine (Vitis vinifera L.) genetics and breeding.</title>
        <authorList>
            <person name="Shi X."/>
            <person name="Cao S."/>
            <person name="Wang X."/>
            <person name="Huang S."/>
            <person name="Wang Y."/>
            <person name="Liu Z."/>
            <person name="Liu W."/>
            <person name="Leng X."/>
            <person name="Peng Y."/>
            <person name="Wang N."/>
            <person name="Wang Y."/>
            <person name="Ma Z."/>
            <person name="Xu X."/>
            <person name="Zhang F."/>
            <person name="Xue H."/>
            <person name="Zhong H."/>
            <person name="Wang Y."/>
            <person name="Zhang K."/>
            <person name="Velt A."/>
            <person name="Avia K."/>
            <person name="Holtgrawe D."/>
            <person name="Grimplet J."/>
            <person name="Matus J.T."/>
            <person name="Ware D."/>
            <person name="Wu X."/>
            <person name="Wang H."/>
            <person name="Liu C."/>
            <person name="Fang Y."/>
            <person name="Rustenholz C."/>
            <person name="Cheng Z."/>
            <person name="Xiao H."/>
            <person name="Zhou Y."/>
        </authorList>
    </citation>
    <scope>NUCLEOTIDE SEQUENCE [LARGE SCALE GENOMIC DNA]</scope>
    <source>
        <strain evidence="4">cv. Pinot noir / PN40024</strain>
        <tissue evidence="3">Leaf</tissue>
    </source>
</reference>
<dbReference type="PANTHER" id="PTHR31549:SF277">
    <property type="entry name" value="OS08G0167400 PROTEIN"/>
    <property type="match status" value="1"/>
</dbReference>
<feature type="region of interest" description="Disordered" evidence="1">
    <location>
        <begin position="354"/>
        <end position="383"/>
    </location>
</feature>
<gene>
    <name evidence="3" type="ORF">VitviT2T_013796</name>
</gene>
<keyword evidence="2" id="KW-0812">Transmembrane</keyword>
<feature type="transmembrane region" description="Helical" evidence="2">
    <location>
        <begin position="539"/>
        <end position="563"/>
    </location>
</feature>
<dbReference type="PANTHER" id="PTHR31549">
    <property type="entry name" value="PROTEIN, PUTATIVE (DUF247)-RELATED-RELATED"/>
    <property type="match status" value="1"/>
</dbReference>
<protein>
    <submittedName>
        <fullName evidence="3">Uncharacterized protein</fullName>
    </submittedName>
</protein>
<feature type="region of interest" description="Disordered" evidence="1">
    <location>
        <begin position="1"/>
        <end position="32"/>
    </location>
</feature>
<name>A0ABY9CIL5_VITVI</name>
<organism evidence="3 4">
    <name type="scientific">Vitis vinifera</name>
    <name type="common">Grape</name>
    <dbReference type="NCBI Taxonomy" id="29760"/>
    <lineage>
        <taxon>Eukaryota</taxon>
        <taxon>Viridiplantae</taxon>
        <taxon>Streptophyta</taxon>
        <taxon>Embryophyta</taxon>
        <taxon>Tracheophyta</taxon>
        <taxon>Spermatophyta</taxon>
        <taxon>Magnoliopsida</taxon>
        <taxon>eudicotyledons</taxon>
        <taxon>Gunneridae</taxon>
        <taxon>Pentapetalae</taxon>
        <taxon>rosids</taxon>
        <taxon>Vitales</taxon>
        <taxon>Vitaceae</taxon>
        <taxon>Viteae</taxon>
        <taxon>Vitis</taxon>
    </lineage>
</organism>
<dbReference type="EMBL" id="CP126656">
    <property type="protein sequence ID" value="WJZ94995.1"/>
    <property type="molecule type" value="Genomic_DNA"/>
</dbReference>
<feature type="compositionally biased region" description="Polar residues" evidence="1">
    <location>
        <begin position="1"/>
        <end position="11"/>
    </location>
</feature>
<feature type="compositionally biased region" description="Low complexity" evidence="1">
    <location>
        <begin position="12"/>
        <end position="26"/>
    </location>
</feature>
<dbReference type="InterPro" id="IPR004158">
    <property type="entry name" value="DUF247_pln"/>
</dbReference>
<sequence length="583" mass="65454">MSTTPKTSSLQSTEASTVASTSSSPSPDEKNWATQIREALNEELEEDSEVPVNIFNVPKTLMATKPDCYVPQQVGLGPYHHLQQELYEMERYKIAAAKRTKKHLQSENFESLIKQLNEHESRIRACYHKFLDFDGETLALMMLVDASFLLEFLQVYAIREERALPRVFHRKSHLLDYARTKSAYNEILRDMVMVENQIPLFVLKQVLEFQFSTPRQADGILCSMLAGFGKYLCPFGIRVELSHIQVEEHAHLLDFLYYLIVPRSKEPSEIIEVAGENEPQQGEAEGSSGESSSAKGTFEVISKLLSKLTEGPIGRLIKKIIFSDAVKYILKLPNTAVSKIPGYSVLKKPVESVLSTHEEENESENVDSNSNSNSDSNTTKPPLMEEITIPSVSELSESGVRFLPTNGSISSISFDAKMAKLYLPTISLDPNTEVTLRNLVAYEASTGSGPLVIARYTELMNGIIDTKEDAKFLRERGIILNRLKSDEEVANLWNGMSKSIRLTKVPFLDKVIEDVNKYHGSRWQVKAGKVITRYVFGSWQLLTLLAIIAILLLMVLQAFCSVYSCSRIFEISGDQLFFGGFSS</sequence>
<keyword evidence="2" id="KW-1133">Transmembrane helix</keyword>
<dbReference type="Proteomes" id="UP001227230">
    <property type="component" value="Chromosome 9"/>
</dbReference>
<dbReference type="Pfam" id="PF03140">
    <property type="entry name" value="DUF247"/>
    <property type="match status" value="1"/>
</dbReference>
<feature type="compositionally biased region" description="Low complexity" evidence="1">
    <location>
        <begin position="366"/>
        <end position="377"/>
    </location>
</feature>
<evidence type="ECO:0000313" key="3">
    <source>
        <dbReference type="EMBL" id="WJZ94995.1"/>
    </source>
</evidence>
<evidence type="ECO:0000313" key="4">
    <source>
        <dbReference type="Proteomes" id="UP001227230"/>
    </source>
</evidence>